<dbReference type="EMBL" id="FOXX01000002">
    <property type="protein sequence ID" value="SFQ40775.1"/>
    <property type="molecule type" value="Genomic_DNA"/>
</dbReference>
<dbReference type="Proteomes" id="UP000182762">
    <property type="component" value="Unassembled WGS sequence"/>
</dbReference>
<proteinExistence type="predicted"/>
<name>A0A1I5Y992_9BACI</name>
<gene>
    <name evidence="1" type="ORF">SAMN02745910_01321</name>
</gene>
<accession>A0A1I5Y992</accession>
<sequence>MEQRAYLSLQTLFLKSASKLLQESPLLEVKEYYEKLKSLVPYRRIQYMFEKIPFLHGEVHGEMIKILTSSFGYAVKERALTFLEDIKFVPNRRPYVLCGPQTYELNEAGEFAVTADLSVTCYPHDTVFFVSLSATQYDLISHATLKMKDQDIQSQIHAQKEPRNRIS</sequence>
<reference evidence="1 2" key="1">
    <citation type="submission" date="2016-10" db="EMBL/GenBank/DDBJ databases">
        <authorList>
            <person name="Varghese N."/>
            <person name="Submissions S."/>
        </authorList>
    </citation>
    <scope>NUCLEOTIDE SEQUENCE [LARGE SCALE GENOMIC DNA]</scope>
    <source>
        <strain evidence="1 2">DSM 13796</strain>
    </source>
</reference>
<evidence type="ECO:0000313" key="2">
    <source>
        <dbReference type="Proteomes" id="UP000182762"/>
    </source>
</evidence>
<comment type="caution">
    <text evidence="1">The sequence shown here is derived from an EMBL/GenBank/DDBJ whole genome shotgun (WGS) entry which is preliminary data.</text>
</comment>
<dbReference type="RefSeq" id="WP_061803735.1">
    <property type="nucleotide sequence ID" value="NZ_FOXX01000002.1"/>
</dbReference>
<evidence type="ECO:0000313" key="1">
    <source>
        <dbReference type="EMBL" id="SFQ40775.1"/>
    </source>
</evidence>
<keyword evidence="2" id="KW-1185">Reference proteome</keyword>
<dbReference type="GeneID" id="93710042"/>
<organism evidence="1 2">
    <name type="scientific">Priestia endophytica DSM 13796</name>
    <dbReference type="NCBI Taxonomy" id="1121089"/>
    <lineage>
        <taxon>Bacteria</taxon>
        <taxon>Bacillati</taxon>
        <taxon>Bacillota</taxon>
        <taxon>Bacilli</taxon>
        <taxon>Bacillales</taxon>
        <taxon>Bacillaceae</taxon>
        <taxon>Priestia</taxon>
    </lineage>
</organism>
<protein>
    <submittedName>
        <fullName evidence="1">Uncharacterized protein</fullName>
    </submittedName>
</protein>